<dbReference type="CDD" id="cd01646">
    <property type="entry name" value="RT_Bac_retron_I"/>
    <property type="match status" value="1"/>
</dbReference>
<evidence type="ECO:0000313" key="3">
    <source>
        <dbReference type="EMBL" id="WAI48737.1"/>
    </source>
</evidence>
<dbReference type="InterPro" id="IPR051083">
    <property type="entry name" value="GrpII_Intron_Splice-Mob/Def"/>
</dbReference>
<keyword evidence="4" id="KW-1185">Reference proteome</keyword>
<feature type="domain" description="Reverse transcriptase" evidence="2">
    <location>
        <begin position="1"/>
        <end position="339"/>
    </location>
</feature>
<comment type="similarity">
    <text evidence="1">Belongs to the bacterial reverse transcriptase family.</text>
</comment>
<proteinExistence type="inferred from homology"/>
<gene>
    <name evidence="3" type="ORF">OU419_23735</name>
</gene>
<dbReference type="EMBL" id="CP113432">
    <property type="protein sequence ID" value="WAI48737.1"/>
    <property type="molecule type" value="Genomic_DNA"/>
</dbReference>
<dbReference type="PROSITE" id="PS50878">
    <property type="entry name" value="RT_POL"/>
    <property type="match status" value="1"/>
</dbReference>
<dbReference type="RefSeq" id="WP_254476613.1">
    <property type="nucleotide sequence ID" value="NZ_CP113432.1"/>
</dbReference>
<evidence type="ECO:0000256" key="1">
    <source>
        <dbReference type="ARBA" id="ARBA00034120"/>
    </source>
</evidence>
<organism evidence="3 4">
    <name type="scientific">Pseudomonas triclosanedens</name>
    <dbReference type="NCBI Taxonomy" id="2961893"/>
    <lineage>
        <taxon>Bacteria</taxon>
        <taxon>Pseudomonadati</taxon>
        <taxon>Pseudomonadota</taxon>
        <taxon>Gammaproteobacteria</taxon>
        <taxon>Pseudomonadales</taxon>
        <taxon>Pseudomonadaceae</taxon>
        <taxon>Pseudomonas</taxon>
    </lineage>
</organism>
<dbReference type="Proteomes" id="UP001163624">
    <property type="component" value="Chromosome"/>
</dbReference>
<evidence type="ECO:0000259" key="2">
    <source>
        <dbReference type="PROSITE" id="PS50878"/>
    </source>
</evidence>
<keyword evidence="3" id="KW-0695">RNA-directed DNA polymerase</keyword>
<dbReference type="GO" id="GO:0003964">
    <property type="term" value="F:RNA-directed DNA polymerase activity"/>
    <property type="evidence" value="ECO:0007669"/>
    <property type="project" value="UniProtKB-KW"/>
</dbReference>
<dbReference type="Pfam" id="PF00078">
    <property type="entry name" value="RVT_1"/>
    <property type="match status" value="1"/>
</dbReference>
<keyword evidence="3" id="KW-0808">Transferase</keyword>
<keyword evidence="3" id="KW-0548">Nucleotidyltransferase</keyword>
<dbReference type="PANTHER" id="PTHR34047:SF8">
    <property type="entry name" value="PROTEIN YKFC"/>
    <property type="match status" value="1"/>
</dbReference>
<reference evidence="3" key="1">
    <citation type="submission" date="2022-11" db="EMBL/GenBank/DDBJ databases">
        <title>Pseudomonas triclosanedens sp. nov., a triclosan degrader isolated from activated sludge.</title>
        <authorList>
            <person name="Yin Y."/>
            <person name="Lu Z."/>
        </authorList>
    </citation>
    <scope>NUCLEOTIDE SEQUENCE</scope>
    <source>
        <strain evidence="3">ZM23</strain>
    </source>
</reference>
<protein>
    <submittedName>
        <fullName evidence="3">RNA-directed DNA polymerase</fullName>
    </submittedName>
</protein>
<name>A0ABY6ZUW2_9PSED</name>
<accession>A0ABY6ZUW2</accession>
<sequence length="516" mass="58969">MPTTSPIQQHRESTRDLARALKPSDVYRWLLEYGYFPEAYVLPPCFRVVKMPATQKRYFDPNKGFKGLKEAEFVRVHFPKTELTDRTFGIIEPKIHNDIAYHITRNWKAMVDAMIPSDSIVSSYSFPIPVNRKKPGRMGELRSGRMIYEFITMTDDALATVAYRFTHIVKADIKNFYPSVYTHSLAWAIHGKRTIRHGGKGKNRRDMKFVGNRLDKLFQMANDGCTNGLPIGPAVSDIVSEIVASAVDRVLSAELKRNHIECEAVRFKDDYRILVSSEADAKKVVKILQSSLKEYNLELSDEKTTVSALPDGLFRPWVSRYHLVHPKRKNRFTWKQFRELYLAVVEIDRHYPNTGVIDRFLADITSRKGKLKIIVGPFNLEKVVSMLLMLGTLRVKAFPKIMAILEQAIRSDDGNGLTEPLVSHLEAYLHKLSSDEARNKYLISWIGYFLASNGLLQLLKKKPKLKDPIANSSMTGRGRLFGDAPDFKLIEGVKMAGKRVSLFKHLDVFNPPKHTE</sequence>
<dbReference type="PANTHER" id="PTHR34047">
    <property type="entry name" value="NUCLEAR INTRON MATURASE 1, MITOCHONDRIAL-RELATED"/>
    <property type="match status" value="1"/>
</dbReference>
<dbReference type="InterPro" id="IPR000477">
    <property type="entry name" value="RT_dom"/>
</dbReference>
<evidence type="ECO:0000313" key="4">
    <source>
        <dbReference type="Proteomes" id="UP001163624"/>
    </source>
</evidence>